<dbReference type="InParanoid" id="G4TKW8"/>
<dbReference type="AlphaFoldDB" id="G4TKW8"/>
<evidence type="ECO:0000313" key="1">
    <source>
        <dbReference type="EMBL" id="CCA71961.1"/>
    </source>
</evidence>
<comment type="caution">
    <text evidence="1">The sequence shown here is derived from an EMBL/GenBank/DDBJ whole genome shotgun (WGS) entry which is preliminary data.</text>
</comment>
<organism evidence="1 2">
    <name type="scientific">Serendipita indica (strain DSM 11827)</name>
    <name type="common">Root endophyte fungus</name>
    <name type="synonym">Piriformospora indica</name>
    <dbReference type="NCBI Taxonomy" id="1109443"/>
    <lineage>
        <taxon>Eukaryota</taxon>
        <taxon>Fungi</taxon>
        <taxon>Dikarya</taxon>
        <taxon>Basidiomycota</taxon>
        <taxon>Agaricomycotina</taxon>
        <taxon>Agaricomycetes</taxon>
        <taxon>Sebacinales</taxon>
        <taxon>Serendipitaceae</taxon>
        <taxon>Serendipita</taxon>
    </lineage>
</organism>
<protein>
    <submittedName>
        <fullName evidence="1">Uncharacterized protein</fullName>
    </submittedName>
</protein>
<dbReference type="HOGENOM" id="CLU_940459_0_0_1"/>
<reference evidence="1 2" key="1">
    <citation type="journal article" date="2011" name="PLoS Pathog.">
        <title>Endophytic Life Strategies Decoded by Genome and Transcriptome Analyses of the Mutualistic Root Symbiont Piriformospora indica.</title>
        <authorList>
            <person name="Zuccaro A."/>
            <person name="Lahrmann U."/>
            <person name="Guldener U."/>
            <person name="Langen G."/>
            <person name="Pfiffi S."/>
            <person name="Biedenkopf D."/>
            <person name="Wong P."/>
            <person name="Samans B."/>
            <person name="Grimm C."/>
            <person name="Basiewicz M."/>
            <person name="Murat C."/>
            <person name="Martin F."/>
            <person name="Kogel K.H."/>
        </authorList>
    </citation>
    <scope>NUCLEOTIDE SEQUENCE [LARGE SCALE GENOMIC DNA]</scope>
    <source>
        <strain evidence="1 2">DSM 11827</strain>
    </source>
</reference>
<dbReference type="OrthoDB" id="10643145at2759"/>
<sequence>MAYVYAKIDSPLLTHDHDITNQQLSSGTNALPVLATRFNDACSMNRHDTVFNADDTLSSSSFSTSFSYGDAGLLSVSSSMTSTASTNSSYDELPTRPSSSQGWTFEGAWSVGVPEPVQARHADADFLIAQYVALQLRADSTNDFSPLPQTQGTPGFRFTPKIQNRRASGSYTDLIDALGLRTPRMPSRRATFPAYTSPRFTAPVVHPTIMITAPSSETQTSPVVEDDKLLTTYYSPRLPLDEEATPLVPPMHQFQEEYDPEDDICLSQVQRNLKEASRAEQLSKGSKRRYMGLFWI</sequence>
<dbReference type="EMBL" id="CAFZ01000142">
    <property type="protein sequence ID" value="CCA71961.1"/>
    <property type="molecule type" value="Genomic_DNA"/>
</dbReference>
<name>G4TKW8_SERID</name>
<dbReference type="Proteomes" id="UP000007148">
    <property type="component" value="Unassembled WGS sequence"/>
</dbReference>
<keyword evidence="2" id="KW-1185">Reference proteome</keyword>
<proteinExistence type="predicted"/>
<accession>G4TKW8</accession>
<gene>
    <name evidence="1" type="ORF">PIIN_05896</name>
</gene>
<evidence type="ECO:0000313" key="2">
    <source>
        <dbReference type="Proteomes" id="UP000007148"/>
    </source>
</evidence>